<evidence type="ECO:0000313" key="7">
    <source>
        <dbReference type="EMBL" id="VDO92321.1"/>
    </source>
</evidence>
<dbReference type="WBParaSite" id="HPLM_0002178701-mRNA-1">
    <property type="protein sequence ID" value="HPLM_0002178701-mRNA-1"/>
    <property type="gene ID" value="HPLM_0002178701"/>
</dbReference>
<feature type="transmembrane region" description="Helical" evidence="6">
    <location>
        <begin position="131"/>
        <end position="151"/>
    </location>
</feature>
<organism evidence="9">
    <name type="scientific">Haemonchus placei</name>
    <name type="common">Barber's pole worm</name>
    <dbReference type="NCBI Taxonomy" id="6290"/>
    <lineage>
        <taxon>Eukaryota</taxon>
        <taxon>Metazoa</taxon>
        <taxon>Ecdysozoa</taxon>
        <taxon>Nematoda</taxon>
        <taxon>Chromadorea</taxon>
        <taxon>Rhabditida</taxon>
        <taxon>Rhabditina</taxon>
        <taxon>Rhabditomorpha</taxon>
        <taxon>Strongyloidea</taxon>
        <taxon>Trichostrongylidae</taxon>
        <taxon>Haemonchus</taxon>
    </lineage>
</organism>
<evidence type="ECO:0000313" key="8">
    <source>
        <dbReference type="Proteomes" id="UP000268014"/>
    </source>
</evidence>
<name>A0A0N4XBP2_HAEPC</name>
<evidence type="ECO:0000256" key="3">
    <source>
        <dbReference type="ARBA" id="ARBA00022692"/>
    </source>
</evidence>
<gene>
    <name evidence="7" type="ORF">HPLM_LOCUS21777</name>
</gene>
<dbReference type="InterPro" id="IPR019421">
    <property type="entry name" value="7TM_GPCR_serpentine_rcpt_Srd"/>
</dbReference>
<feature type="transmembrane region" description="Helical" evidence="6">
    <location>
        <begin position="47"/>
        <end position="71"/>
    </location>
</feature>
<reference evidence="7 8" key="2">
    <citation type="submission" date="2018-11" db="EMBL/GenBank/DDBJ databases">
        <authorList>
            <consortium name="Pathogen Informatics"/>
        </authorList>
    </citation>
    <scope>NUCLEOTIDE SEQUENCE [LARGE SCALE GENOMIC DNA]</scope>
    <source>
        <strain evidence="7 8">MHpl1</strain>
    </source>
</reference>
<dbReference type="PANTHER" id="PTHR22945:SF40">
    <property type="entry name" value="SERPENTINE RECEPTOR, CLASS D (DELTA)-RELATED"/>
    <property type="match status" value="1"/>
</dbReference>
<dbReference type="EMBL" id="UZAF01024085">
    <property type="protein sequence ID" value="VDO92321.1"/>
    <property type="molecule type" value="Genomic_DNA"/>
</dbReference>
<comment type="subcellular location">
    <subcellularLocation>
        <location evidence="1">Membrane</location>
        <topology evidence="1">Multi-pass membrane protein</topology>
    </subcellularLocation>
</comment>
<evidence type="ECO:0000256" key="2">
    <source>
        <dbReference type="ARBA" id="ARBA00009166"/>
    </source>
</evidence>
<dbReference type="Pfam" id="PF10317">
    <property type="entry name" value="7TM_GPCR_Srd"/>
    <property type="match status" value="1"/>
</dbReference>
<proteinExistence type="inferred from homology"/>
<evidence type="ECO:0000256" key="5">
    <source>
        <dbReference type="ARBA" id="ARBA00023136"/>
    </source>
</evidence>
<keyword evidence="5 6" id="KW-0472">Membrane</keyword>
<evidence type="ECO:0000256" key="1">
    <source>
        <dbReference type="ARBA" id="ARBA00004141"/>
    </source>
</evidence>
<comment type="similarity">
    <text evidence="2">Belongs to the nematode receptor-like protein srd family.</text>
</comment>
<protein>
    <submittedName>
        <fullName evidence="9">G_PROTEIN_RECEP_F1_2 domain-containing protein</fullName>
    </submittedName>
</protein>
<evidence type="ECO:0000256" key="6">
    <source>
        <dbReference type="SAM" id="Phobius"/>
    </source>
</evidence>
<keyword evidence="4 6" id="KW-1133">Transmembrane helix</keyword>
<accession>A0A0N4XBP2</accession>
<feature type="transmembrane region" description="Helical" evidence="6">
    <location>
        <begin position="14"/>
        <end position="35"/>
    </location>
</feature>
<dbReference type="InterPro" id="IPR050920">
    <property type="entry name" value="Nematode_rcpt-like_delta"/>
</dbReference>
<dbReference type="Proteomes" id="UP000268014">
    <property type="component" value="Unassembled WGS sequence"/>
</dbReference>
<dbReference type="AlphaFoldDB" id="A0A0N4XBP2"/>
<keyword evidence="8" id="KW-1185">Reference proteome</keyword>
<dbReference type="PANTHER" id="PTHR22945">
    <property type="entry name" value="SERPENTINE RECEPTOR, CLASS D DELTA"/>
    <property type="match status" value="1"/>
</dbReference>
<reference evidence="9" key="1">
    <citation type="submission" date="2017-02" db="UniProtKB">
        <authorList>
            <consortium name="WormBaseParasite"/>
        </authorList>
    </citation>
    <scope>IDENTIFICATION</scope>
</reference>
<evidence type="ECO:0000313" key="9">
    <source>
        <dbReference type="WBParaSite" id="HPLM_0002178701-mRNA-1"/>
    </source>
</evidence>
<evidence type="ECO:0000256" key="4">
    <source>
        <dbReference type="ARBA" id="ARBA00022989"/>
    </source>
</evidence>
<feature type="transmembrane region" description="Helical" evidence="6">
    <location>
        <begin position="91"/>
        <end position="110"/>
    </location>
</feature>
<feature type="transmembrane region" description="Helical" evidence="6">
    <location>
        <begin position="189"/>
        <end position="209"/>
    </location>
</feature>
<dbReference type="OrthoDB" id="5865968at2759"/>
<dbReference type="GO" id="GO:0016020">
    <property type="term" value="C:membrane"/>
    <property type="evidence" value="ECO:0007669"/>
    <property type="project" value="UniProtKB-SubCell"/>
</dbReference>
<sequence length="245" mass="28108">MDHNDFNPFIVHCYYAIFVMFALSANGLLIYLIRFKSPHIVRSLKAMLINISTMQILTALMAGLLQGRLIGYGSSLAILSEDPLRMFCPRAGLISYSIISAFTFYVELLIAHTMYWRYRMLQARQMNKAEVLLSFAMIGIWPILLLVLPHIGPPQFDIIMKEVVHVHPDYNLKKYGKFGGFDSKSSNQAIWWFIGSATAIISPILILYLRRSILKTLKNRKQQYTTKPSRSSKMYLKVSLRTICS</sequence>
<keyword evidence="3 6" id="KW-0812">Transmembrane</keyword>